<evidence type="ECO:0008006" key="13">
    <source>
        <dbReference type="Google" id="ProtNLM"/>
    </source>
</evidence>
<dbReference type="Pfam" id="PF14416">
    <property type="entry name" value="PMR5N"/>
    <property type="match status" value="1"/>
</dbReference>
<feature type="domain" description="Trichome birefringence-like N-terminal" evidence="10">
    <location>
        <begin position="62"/>
        <end position="113"/>
    </location>
</feature>
<evidence type="ECO:0000256" key="6">
    <source>
        <dbReference type="ARBA" id="ARBA00023034"/>
    </source>
</evidence>
<dbReference type="PANTHER" id="PTHR32285">
    <property type="entry name" value="PROTEIN TRICHOME BIREFRINGENCE-LIKE 9-RELATED"/>
    <property type="match status" value="1"/>
</dbReference>
<evidence type="ECO:0000259" key="9">
    <source>
        <dbReference type="Pfam" id="PF13839"/>
    </source>
</evidence>
<dbReference type="InterPro" id="IPR025846">
    <property type="entry name" value="TBL_N"/>
</dbReference>
<dbReference type="EMBL" id="JACMSC010000015">
    <property type="protein sequence ID" value="KAG6486417.1"/>
    <property type="molecule type" value="Genomic_DNA"/>
</dbReference>
<dbReference type="InterPro" id="IPR029962">
    <property type="entry name" value="TBL"/>
</dbReference>
<gene>
    <name evidence="11" type="ORF">ZIOFF_054987</name>
</gene>
<keyword evidence="4" id="KW-0735">Signal-anchor</keyword>
<accession>A0A8J5FF58</accession>
<dbReference type="GO" id="GO:0000139">
    <property type="term" value="C:Golgi membrane"/>
    <property type="evidence" value="ECO:0007669"/>
    <property type="project" value="UniProtKB-SubCell"/>
</dbReference>
<evidence type="ECO:0000313" key="12">
    <source>
        <dbReference type="Proteomes" id="UP000734854"/>
    </source>
</evidence>
<evidence type="ECO:0000256" key="7">
    <source>
        <dbReference type="ARBA" id="ARBA00023136"/>
    </source>
</evidence>
<proteinExistence type="inferred from homology"/>
<name>A0A8J5FF58_ZINOF</name>
<dbReference type="AlphaFoldDB" id="A0A8J5FF58"/>
<sequence length="417" mass="46844">MGQQSRTGSPLSHFLRLPFPAPLLLLLSLPLLYAVSLLLLLPSSPFRRPLRTSFPCGASPIDLSAGRWARRSTLTAPLYDASCPFHRNAWNCLRNARDGMDSINSWAWIPDRCGGAPVPRIDPAAFLGTVRGKKIGFVGDSLNENFLVAFLCTLRSADGGAKKWKRKRAWRGGYFPKFDVVVAYHRAVLLANYTWQPVDSSSQLGKDGIKGIYKVDIDIPADDWAIVTKFYDVLILNTGHWWGADKFPKETPLVFYKGGKPVDPPLGIFAGLEIVLKSTISYIEKEVPKKTIKFWRTQSPRHFFRGEWDRNGSCLSSDLLREEELDSWFDPKNKGVNKEAREVNSLIQQALLGTSISLLNLTHLSEFRSDAHPAIWLGKKDAVSIWGQDCMHWCLPGLPDTWVDILAAQIMYNFEGI</sequence>
<reference evidence="11 12" key="1">
    <citation type="submission" date="2020-08" db="EMBL/GenBank/DDBJ databases">
        <title>Plant Genome Project.</title>
        <authorList>
            <person name="Zhang R.-G."/>
        </authorList>
    </citation>
    <scope>NUCLEOTIDE SEQUENCE [LARGE SCALE GENOMIC DNA]</scope>
    <source>
        <tissue evidence="11">Rhizome</tissue>
    </source>
</reference>
<dbReference type="PANTHER" id="PTHR32285:SF23">
    <property type="entry name" value="PROTEIN TRICHOME BIREFRINGENCE-LIKE 12"/>
    <property type="match status" value="1"/>
</dbReference>
<evidence type="ECO:0000256" key="5">
    <source>
        <dbReference type="ARBA" id="ARBA00022989"/>
    </source>
</evidence>
<dbReference type="Proteomes" id="UP000734854">
    <property type="component" value="Unassembled WGS sequence"/>
</dbReference>
<protein>
    <recommendedName>
        <fullName evidence="13">Trichome birefringence-like N-terminal domain-containing protein</fullName>
    </recommendedName>
</protein>
<evidence type="ECO:0000256" key="8">
    <source>
        <dbReference type="SAM" id="Phobius"/>
    </source>
</evidence>
<evidence type="ECO:0000256" key="2">
    <source>
        <dbReference type="ARBA" id="ARBA00007727"/>
    </source>
</evidence>
<organism evidence="11 12">
    <name type="scientific">Zingiber officinale</name>
    <name type="common">Ginger</name>
    <name type="synonym">Amomum zingiber</name>
    <dbReference type="NCBI Taxonomy" id="94328"/>
    <lineage>
        <taxon>Eukaryota</taxon>
        <taxon>Viridiplantae</taxon>
        <taxon>Streptophyta</taxon>
        <taxon>Embryophyta</taxon>
        <taxon>Tracheophyta</taxon>
        <taxon>Spermatophyta</taxon>
        <taxon>Magnoliopsida</taxon>
        <taxon>Liliopsida</taxon>
        <taxon>Zingiberales</taxon>
        <taxon>Zingiberaceae</taxon>
        <taxon>Zingiber</taxon>
    </lineage>
</organism>
<evidence type="ECO:0000313" key="11">
    <source>
        <dbReference type="EMBL" id="KAG6486417.1"/>
    </source>
</evidence>
<keyword evidence="7 8" id="KW-0472">Membrane</keyword>
<keyword evidence="12" id="KW-1185">Reference proteome</keyword>
<evidence type="ECO:0000256" key="1">
    <source>
        <dbReference type="ARBA" id="ARBA00004323"/>
    </source>
</evidence>
<feature type="domain" description="Trichome birefringence-like C-terminal" evidence="9">
    <location>
        <begin position="118"/>
        <end position="408"/>
    </location>
</feature>
<comment type="similarity">
    <text evidence="2">Belongs to the PC-esterase family. TBL subfamily.</text>
</comment>
<keyword evidence="6" id="KW-0333">Golgi apparatus</keyword>
<keyword evidence="5 8" id="KW-1133">Transmembrane helix</keyword>
<comment type="subcellular location">
    <subcellularLocation>
        <location evidence="1">Golgi apparatus membrane</location>
        <topology evidence="1">Single-pass type II membrane protein</topology>
    </subcellularLocation>
</comment>
<evidence type="ECO:0000256" key="3">
    <source>
        <dbReference type="ARBA" id="ARBA00022692"/>
    </source>
</evidence>
<dbReference type="InterPro" id="IPR026057">
    <property type="entry name" value="TBL_C"/>
</dbReference>
<evidence type="ECO:0000256" key="4">
    <source>
        <dbReference type="ARBA" id="ARBA00022968"/>
    </source>
</evidence>
<dbReference type="Pfam" id="PF13839">
    <property type="entry name" value="PC-Esterase"/>
    <property type="match status" value="1"/>
</dbReference>
<evidence type="ECO:0000259" key="10">
    <source>
        <dbReference type="Pfam" id="PF14416"/>
    </source>
</evidence>
<comment type="caution">
    <text evidence="11">The sequence shown here is derived from an EMBL/GenBank/DDBJ whole genome shotgun (WGS) entry which is preliminary data.</text>
</comment>
<keyword evidence="3 8" id="KW-0812">Transmembrane</keyword>
<feature type="transmembrane region" description="Helical" evidence="8">
    <location>
        <begin position="20"/>
        <end position="41"/>
    </location>
</feature>
<dbReference type="GO" id="GO:1990538">
    <property type="term" value="F:xylan O-acetyltransferase activity"/>
    <property type="evidence" value="ECO:0007669"/>
    <property type="project" value="UniProtKB-ARBA"/>
</dbReference>